<dbReference type="InterPro" id="IPR036134">
    <property type="entry name" value="Crypto/Photolyase_FAD-like_sf"/>
</dbReference>
<keyword evidence="6" id="KW-0227">DNA damage</keyword>
<reference evidence="16 17" key="1">
    <citation type="submission" date="2017-08" db="EMBL/GenBank/DDBJ databases">
        <title>Acidophilic green algal genome provides insights into adaptation to an acidic environment.</title>
        <authorList>
            <person name="Hirooka S."/>
            <person name="Hirose Y."/>
            <person name="Kanesaki Y."/>
            <person name="Higuchi S."/>
            <person name="Fujiwara T."/>
            <person name="Onuma R."/>
            <person name="Era A."/>
            <person name="Ohbayashi R."/>
            <person name="Uzuka A."/>
            <person name="Nozaki H."/>
            <person name="Yoshikawa H."/>
            <person name="Miyagishima S.Y."/>
        </authorList>
    </citation>
    <scope>NUCLEOTIDE SEQUENCE [LARGE SCALE GENOMIC DNA]</scope>
    <source>
        <strain evidence="16 17">NIES-2499</strain>
    </source>
</reference>
<dbReference type="PANTHER" id="PTHR10211">
    <property type="entry name" value="DEOXYRIBODIPYRIMIDINE PHOTOLYASE"/>
    <property type="match status" value="1"/>
</dbReference>
<dbReference type="PROSITE" id="PS01083">
    <property type="entry name" value="DNA_PHOTOLYASES_2_1"/>
    <property type="match status" value="1"/>
</dbReference>
<keyword evidence="7" id="KW-0274">FAD</keyword>
<dbReference type="GO" id="GO:0003677">
    <property type="term" value="F:DNA binding"/>
    <property type="evidence" value="ECO:0007669"/>
    <property type="project" value="UniProtKB-KW"/>
</dbReference>
<dbReference type="SUPFAM" id="SSF52425">
    <property type="entry name" value="Cryptochrome/photolyase, N-terminal domain"/>
    <property type="match status" value="1"/>
</dbReference>
<evidence type="ECO:0000259" key="15">
    <source>
        <dbReference type="PROSITE" id="PS51645"/>
    </source>
</evidence>
<evidence type="ECO:0000256" key="5">
    <source>
        <dbReference type="ARBA" id="ARBA00022630"/>
    </source>
</evidence>
<dbReference type="InterPro" id="IPR032673">
    <property type="entry name" value="DNA_photolyase_2_CS"/>
</dbReference>
<dbReference type="Proteomes" id="UP000232323">
    <property type="component" value="Unassembled WGS sequence"/>
</dbReference>
<comment type="similarity">
    <text evidence="2">Belongs to the DNA photolyase class-2 family.</text>
</comment>
<evidence type="ECO:0000256" key="1">
    <source>
        <dbReference type="ARBA" id="ARBA00001974"/>
    </source>
</evidence>
<evidence type="ECO:0000256" key="11">
    <source>
        <dbReference type="ARBA" id="ARBA00031671"/>
    </source>
</evidence>
<evidence type="ECO:0000256" key="10">
    <source>
        <dbReference type="ARBA" id="ARBA00023239"/>
    </source>
</evidence>
<dbReference type="PANTHER" id="PTHR10211:SF0">
    <property type="entry name" value="DEOXYRIBODIPYRIMIDINE PHOTO-LYASE"/>
    <property type="match status" value="1"/>
</dbReference>
<dbReference type="FunFam" id="1.25.40.80:FF:000004">
    <property type="entry name" value="Deoxyribodipyrimidine photolyase"/>
    <property type="match status" value="1"/>
</dbReference>
<evidence type="ECO:0000256" key="9">
    <source>
        <dbReference type="ARBA" id="ARBA00023204"/>
    </source>
</evidence>
<dbReference type="InterPro" id="IPR006050">
    <property type="entry name" value="DNA_photolyase_N"/>
</dbReference>
<evidence type="ECO:0000256" key="14">
    <source>
        <dbReference type="SAM" id="MobiDB-lite"/>
    </source>
</evidence>
<dbReference type="SUPFAM" id="SSF48173">
    <property type="entry name" value="Cryptochrome/photolyase FAD-binding domain"/>
    <property type="match status" value="1"/>
</dbReference>
<evidence type="ECO:0000256" key="8">
    <source>
        <dbReference type="ARBA" id="ARBA00023125"/>
    </source>
</evidence>
<feature type="compositionally biased region" description="Basic and acidic residues" evidence="14">
    <location>
        <begin position="1"/>
        <end position="20"/>
    </location>
</feature>
<sequence length="544" mass="60494">MADANPKRKAGEEAEDDQPKKAIKASSSKKTSAYQGLVNPKRIRTLRAGSAEASSPVLYWMSRDQRMADNWALLHAADEASKKGSPVAVVFNLVPAYLGAGARHWGFMLRGLRELEVSLKAAGIPFFLLKGDPVETIPDLVKKSGAGLLITDYSPLRLGRQWRSQVGSKLPPGVLYQEVDAHNVVPVWVASEKREIGARTLRPRIHGHLPEFLCEFPALPSSIPAWPKEGKAQPEAVDWEGLIKEVLQRGSSVPEVKWIMPGEAAGRAALDGPDGFLSASRLKIYSEKRNDPASKALSDLSPYLHYGQLAPQRAALEASKHKAKYKEAVEGFLEELVVRRELSDNFCHYTPDSYDNINCAAVWARDSLEKHLVDKREYLYTRSQFEQGKTHDELWNAAQLQLVHMGKMHGFMRMYWAKKILEWTNNPKEAIEVAIYLNDKYSLDGRDPSGYVGVMWSMVGIHDMGWTERAIFGKIRYMNYAGCKRKFKIEAYVAYVNSCIKKERASGPSANSGPDSKNPVGTNAASFFAPKVSSATKKPVSGTM</sequence>
<dbReference type="Gene3D" id="1.10.579.10">
    <property type="entry name" value="DNA Cyclobutane Dipyrimidine Photolyase, subunit A, domain 3"/>
    <property type="match status" value="1"/>
</dbReference>
<dbReference type="GO" id="GO:0003904">
    <property type="term" value="F:deoxyribodipyrimidine photo-lyase activity"/>
    <property type="evidence" value="ECO:0007669"/>
    <property type="project" value="UniProtKB-EC"/>
</dbReference>
<dbReference type="Pfam" id="PF00875">
    <property type="entry name" value="DNA_photolyase"/>
    <property type="match status" value="1"/>
</dbReference>
<dbReference type="AlphaFoldDB" id="A0A250WP94"/>
<dbReference type="PROSITE" id="PS51645">
    <property type="entry name" value="PHR_CRY_ALPHA_BETA"/>
    <property type="match status" value="1"/>
</dbReference>
<evidence type="ECO:0000313" key="16">
    <source>
        <dbReference type="EMBL" id="GAX72643.1"/>
    </source>
</evidence>
<evidence type="ECO:0000313" key="17">
    <source>
        <dbReference type="Proteomes" id="UP000232323"/>
    </source>
</evidence>
<accession>A0A250WP94</accession>
<keyword evidence="5" id="KW-0285">Flavoprotein</keyword>
<evidence type="ECO:0000256" key="13">
    <source>
        <dbReference type="ARBA" id="ARBA00055119"/>
    </source>
</evidence>
<dbReference type="OrthoDB" id="496749at2759"/>
<dbReference type="NCBIfam" id="TIGR00591">
    <property type="entry name" value="phr2"/>
    <property type="match status" value="1"/>
</dbReference>
<evidence type="ECO:0000256" key="12">
    <source>
        <dbReference type="ARBA" id="ARBA00033999"/>
    </source>
</evidence>
<evidence type="ECO:0000256" key="2">
    <source>
        <dbReference type="ARBA" id="ARBA00006409"/>
    </source>
</evidence>
<evidence type="ECO:0000256" key="6">
    <source>
        <dbReference type="ARBA" id="ARBA00022763"/>
    </source>
</evidence>
<comment type="catalytic activity">
    <reaction evidence="12">
        <text>cyclobutadipyrimidine (in DNA) = 2 pyrimidine residues (in DNA).</text>
        <dbReference type="EC" id="4.1.99.3"/>
    </reaction>
</comment>
<dbReference type="Gene3D" id="3.40.50.620">
    <property type="entry name" value="HUPs"/>
    <property type="match status" value="1"/>
</dbReference>
<dbReference type="InterPro" id="IPR008148">
    <property type="entry name" value="DNA_photolyase_2"/>
</dbReference>
<feature type="region of interest" description="Disordered" evidence="14">
    <location>
        <begin position="1"/>
        <end position="34"/>
    </location>
</feature>
<dbReference type="FunFam" id="1.10.579.10:FF:000002">
    <property type="entry name" value="Deoxyribodipyrimidine photolyase"/>
    <property type="match status" value="1"/>
</dbReference>
<keyword evidence="9" id="KW-0234">DNA repair</keyword>
<dbReference type="STRING" id="1157962.A0A250WP94"/>
<organism evidence="16 17">
    <name type="scientific">Chlamydomonas eustigma</name>
    <dbReference type="NCBI Taxonomy" id="1157962"/>
    <lineage>
        <taxon>Eukaryota</taxon>
        <taxon>Viridiplantae</taxon>
        <taxon>Chlorophyta</taxon>
        <taxon>core chlorophytes</taxon>
        <taxon>Chlorophyceae</taxon>
        <taxon>CS clade</taxon>
        <taxon>Chlamydomonadales</taxon>
        <taxon>Chlamydomonadaceae</taxon>
        <taxon>Chlamydomonas</taxon>
    </lineage>
</organism>
<comment type="function">
    <text evidence="13">Involved in repair of UV radiation-induced DNA damage. Catalyzes the light-dependent monomerization (300-600 nm) of cyclobutylpyrimidine dimers (CPDs), which are formed between adjacent bases on the same DNA strand upon exposure to ultraviolet radiation. Required for plant survival in the presence of UV-B light. Not involved in the repair of (6-4) photoproducts.</text>
</comment>
<dbReference type="GO" id="GO:0000719">
    <property type="term" value="P:photoreactive repair"/>
    <property type="evidence" value="ECO:0007669"/>
    <property type="project" value="TreeGrafter"/>
</dbReference>
<name>A0A250WP94_9CHLO</name>
<evidence type="ECO:0000256" key="7">
    <source>
        <dbReference type="ARBA" id="ARBA00022827"/>
    </source>
</evidence>
<dbReference type="Gene3D" id="1.25.40.80">
    <property type="match status" value="1"/>
</dbReference>
<comment type="cofactor">
    <cofactor evidence="1">
        <name>FAD</name>
        <dbReference type="ChEBI" id="CHEBI:57692"/>
    </cofactor>
</comment>
<dbReference type="EMBL" id="BEGY01000001">
    <property type="protein sequence ID" value="GAX72643.1"/>
    <property type="molecule type" value="Genomic_DNA"/>
</dbReference>
<dbReference type="FunFam" id="3.40.50.620:FF:000110">
    <property type="entry name" value="Deoxyribodipyrimidine photolyase"/>
    <property type="match status" value="1"/>
</dbReference>
<gene>
    <name evidence="16" type="ORF">CEUSTIGMA_g99.t1</name>
</gene>
<dbReference type="EC" id="4.1.99.3" evidence="3"/>
<dbReference type="GO" id="GO:0009650">
    <property type="term" value="P:UV protection"/>
    <property type="evidence" value="ECO:0007669"/>
    <property type="project" value="UniProtKB-ARBA"/>
</dbReference>
<dbReference type="PROSITE" id="PS01084">
    <property type="entry name" value="DNA_PHOTOLYASES_2_2"/>
    <property type="match status" value="1"/>
</dbReference>
<feature type="domain" description="Photolyase/cryptochrome alpha/beta" evidence="15">
    <location>
        <begin position="55"/>
        <end position="187"/>
    </location>
</feature>
<dbReference type="InterPro" id="IPR052219">
    <property type="entry name" value="Photolyase_Class-2"/>
</dbReference>
<keyword evidence="17" id="KW-1185">Reference proteome</keyword>
<protein>
    <recommendedName>
        <fullName evidence="4">Deoxyribodipyrimidine photo-lyase</fullName>
        <ecNumber evidence="3">4.1.99.3</ecNumber>
    </recommendedName>
    <alternativeName>
        <fullName evidence="11">DNA photolyase</fullName>
    </alternativeName>
</protein>
<feature type="compositionally biased region" description="Low complexity" evidence="14">
    <location>
        <begin position="24"/>
        <end position="33"/>
    </location>
</feature>
<dbReference type="InterPro" id="IPR036155">
    <property type="entry name" value="Crypto/Photolyase_N_sf"/>
</dbReference>
<evidence type="ECO:0000256" key="3">
    <source>
        <dbReference type="ARBA" id="ARBA00013149"/>
    </source>
</evidence>
<comment type="caution">
    <text evidence="16">The sequence shown here is derived from an EMBL/GenBank/DDBJ whole genome shotgun (WGS) entry which is preliminary data.</text>
</comment>
<dbReference type="InterPro" id="IPR014729">
    <property type="entry name" value="Rossmann-like_a/b/a_fold"/>
</dbReference>
<proteinExistence type="inferred from homology"/>
<keyword evidence="10" id="KW-0456">Lyase</keyword>
<evidence type="ECO:0000256" key="4">
    <source>
        <dbReference type="ARBA" id="ARBA00014046"/>
    </source>
</evidence>
<keyword evidence="8" id="KW-0238">DNA-binding</keyword>